<evidence type="ECO:0000313" key="4">
    <source>
        <dbReference type="Proteomes" id="UP000035301"/>
    </source>
</evidence>
<dbReference type="InterPro" id="IPR011006">
    <property type="entry name" value="CheY-like_superfamily"/>
</dbReference>
<dbReference type="Proteomes" id="UP000035301">
    <property type="component" value="Unassembled WGS sequence"/>
</dbReference>
<feature type="domain" description="Response regulatory" evidence="2">
    <location>
        <begin position="10"/>
        <end position="125"/>
    </location>
</feature>
<dbReference type="SUPFAM" id="SSF52172">
    <property type="entry name" value="CheY-like"/>
    <property type="match status" value="1"/>
</dbReference>
<accession>A0A0H1R1E1</accession>
<dbReference type="STRING" id="1550566.SZ63_04545"/>
<dbReference type="InterPro" id="IPR001789">
    <property type="entry name" value="Sig_transdc_resp-reg_receiver"/>
</dbReference>
<dbReference type="Gene3D" id="3.40.50.2300">
    <property type="match status" value="1"/>
</dbReference>
<comment type="caution">
    <text evidence="3">The sequence shown here is derived from an EMBL/GenBank/DDBJ whole genome shotgun (WGS) entry which is preliminary data.</text>
</comment>
<reference evidence="3 4" key="1">
    <citation type="journal article" date="2015" name="Int. J. Syst. Evol. Microbiol.">
        <title>Methanoculleus sediminis sp. nov., a methanogen from sediments near a submarine mud volcano.</title>
        <authorList>
            <person name="Chen S.C."/>
            <person name="Chen M.F."/>
            <person name="Lai M.C."/>
            <person name="Weng C.Y."/>
            <person name="Wu S.Y."/>
            <person name="Lin S."/>
            <person name="Yang T.F."/>
            <person name="Chen P.C."/>
        </authorList>
    </citation>
    <scope>NUCLEOTIDE SEQUENCE [LARGE SCALE GENOMIC DNA]</scope>
    <source>
        <strain evidence="3 4">S3Fa</strain>
    </source>
</reference>
<name>A0A0H1R1E1_9EURY</name>
<dbReference type="EMBL" id="JXOJ01000002">
    <property type="protein sequence ID" value="KLK88849.1"/>
    <property type="molecule type" value="Genomic_DNA"/>
</dbReference>
<dbReference type="Pfam" id="PF00072">
    <property type="entry name" value="Response_reg"/>
    <property type="match status" value="1"/>
</dbReference>
<dbReference type="AlphaFoldDB" id="A0A0H1R1E1"/>
<evidence type="ECO:0000256" key="1">
    <source>
        <dbReference type="PROSITE-ProRule" id="PRU00169"/>
    </source>
</evidence>
<dbReference type="PROSITE" id="PS50110">
    <property type="entry name" value="RESPONSE_REGULATORY"/>
    <property type="match status" value="1"/>
</dbReference>
<dbReference type="PANTHER" id="PTHR43228:SF6">
    <property type="entry name" value="RESPONSE REGULATOR RECEIVER"/>
    <property type="match status" value="1"/>
</dbReference>
<keyword evidence="1" id="KW-0597">Phosphoprotein</keyword>
<sequence>MIGTGDGNTRILVVEDDGLIAFDMVTRLEEFGYGDVSVAVTGADAIRQAERMRPHLVFMDITLKGDIDGVEAAEIIRDRFGSRIVYVTAHSDPSVRNRAMATSPAGYILKPYTTADLVCAIRRALRPE</sequence>
<dbReference type="CDD" id="cd17534">
    <property type="entry name" value="REC_DC-like"/>
    <property type="match status" value="1"/>
</dbReference>
<keyword evidence="4" id="KW-1185">Reference proteome</keyword>
<proteinExistence type="predicted"/>
<dbReference type="SMART" id="SM00448">
    <property type="entry name" value="REC"/>
    <property type="match status" value="1"/>
</dbReference>
<gene>
    <name evidence="3" type="ORF">SZ63_04545</name>
</gene>
<organism evidence="3 4">
    <name type="scientific">Methanoculleus sediminis</name>
    <dbReference type="NCBI Taxonomy" id="1550566"/>
    <lineage>
        <taxon>Archaea</taxon>
        <taxon>Methanobacteriati</taxon>
        <taxon>Methanobacteriota</taxon>
        <taxon>Stenosarchaea group</taxon>
        <taxon>Methanomicrobia</taxon>
        <taxon>Methanomicrobiales</taxon>
        <taxon>Methanomicrobiaceae</taxon>
        <taxon>Methanoculleus</taxon>
    </lineage>
</organism>
<dbReference type="InterPro" id="IPR052048">
    <property type="entry name" value="ST_Response_Regulator"/>
</dbReference>
<evidence type="ECO:0000259" key="2">
    <source>
        <dbReference type="PROSITE" id="PS50110"/>
    </source>
</evidence>
<protein>
    <recommendedName>
        <fullName evidence="2">Response regulatory domain-containing protein</fullName>
    </recommendedName>
</protein>
<evidence type="ECO:0000313" key="3">
    <source>
        <dbReference type="EMBL" id="KLK88849.1"/>
    </source>
</evidence>
<dbReference type="PANTHER" id="PTHR43228">
    <property type="entry name" value="TWO-COMPONENT RESPONSE REGULATOR"/>
    <property type="match status" value="1"/>
</dbReference>
<dbReference type="GO" id="GO:0000160">
    <property type="term" value="P:phosphorelay signal transduction system"/>
    <property type="evidence" value="ECO:0007669"/>
    <property type="project" value="InterPro"/>
</dbReference>
<feature type="modified residue" description="4-aspartylphosphate" evidence="1">
    <location>
        <position position="60"/>
    </location>
</feature>